<dbReference type="InterPro" id="IPR007813">
    <property type="entry name" value="PilN"/>
</dbReference>
<dbReference type="EMBL" id="FONH01000010">
    <property type="protein sequence ID" value="SFF23222.1"/>
    <property type="molecule type" value="Genomic_DNA"/>
</dbReference>
<keyword evidence="3" id="KW-0812">Transmembrane</keyword>
<evidence type="ECO:0000256" key="2">
    <source>
        <dbReference type="SAM" id="MobiDB-lite"/>
    </source>
</evidence>
<feature type="compositionally biased region" description="Low complexity" evidence="2">
    <location>
        <begin position="195"/>
        <end position="258"/>
    </location>
</feature>
<evidence type="ECO:0000256" key="3">
    <source>
        <dbReference type="SAM" id="Phobius"/>
    </source>
</evidence>
<feature type="transmembrane region" description="Helical" evidence="3">
    <location>
        <begin position="21"/>
        <end position="42"/>
    </location>
</feature>
<keyword evidence="1" id="KW-0175">Coiled coil</keyword>
<dbReference type="PANTHER" id="PTHR40278">
    <property type="entry name" value="DNA UTILIZATION PROTEIN HOFN"/>
    <property type="match status" value="1"/>
</dbReference>
<organism evidence="4 5">
    <name type="scientific">Dyella marensis</name>
    <dbReference type="NCBI Taxonomy" id="500610"/>
    <lineage>
        <taxon>Bacteria</taxon>
        <taxon>Pseudomonadati</taxon>
        <taxon>Pseudomonadota</taxon>
        <taxon>Gammaproteobacteria</taxon>
        <taxon>Lysobacterales</taxon>
        <taxon>Rhodanobacteraceae</taxon>
        <taxon>Dyella</taxon>
    </lineage>
</organism>
<dbReference type="InterPro" id="IPR052534">
    <property type="entry name" value="Extracell_DNA_Util/SecSys_Comp"/>
</dbReference>
<reference evidence="5" key="1">
    <citation type="submission" date="2016-10" db="EMBL/GenBank/DDBJ databases">
        <authorList>
            <person name="Varghese N."/>
            <person name="Submissions S."/>
        </authorList>
    </citation>
    <scope>NUCLEOTIDE SEQUENCE [LARGE SCALE GENOMIC DNA]</scope>
    <source>
        <strain evidence="5">UNC178MFTsu3.1</strain>
    </source>
</reference>
<evidence type="ECO:0000256" key="1">
    <source>
        <dbReference type="SAM" id="Coils"/>
    </source>
</evidence>
<proteinExistence type="predicted"/>
<gene>
    <name evidence="4" type="ORF">SAMN02799615_02836</name>
</gene>
<feature type="coiled-coil region" evidence="1">
    <location>
        <begin position="47"/>
        <end position="94"/>
    </location>
</feature>
<dbReference type="Proteomes" id="UP000199477">
    <property type="component" value="Unassembled WGS sequence"/>
</dbReference>
<accession>A0A1I2H0P1</accession>
<sequence>MARINLLPWRAERRKHREREFFMQLGAAVVAAILVVLVWMTWMDQRIGNQNERNDYLQGEIKQLDERIAKIKDLEKVRERLLARKQIIEQLQANRSQMVHLFDELVKTIPASARLSGLKQSGESMSLDGVAQSNASVAEYMRNLEASPWMGHTDLRKTENTHGDSRMPYVFGLDVALSKPKGDDAADGEHVSVQPAGGASASAPATAAPIAPAAAAPATSGTAARQALGAAAQSLTSPAKPAQAAAPQQAPKPTSAASNGGAKP</sequence>
<name>A0A1I2H0P1_9GAMM</name>
<dbReference type="Pfam" id="PF05137">
    <property type="entry name" value="PilN"/>
    <property type="match status" value="1"/>
</dbReference>
<dbReference type="GO" id="GO:0043107">
    <property type="term" value="P:type IV pilus-dependent motility"/>
    <property type="evidence" value="ECO:0007669"/>
    <property type="project" value="TreeGrafter"/>
</dbReference>
<dbReference type="STRING" id="500610.SAMN02799615_02836"/>
<evidence type="ECO:0000313" key="5">
    <source>
        <dbReference type="Proteomes" id="UP000199477"/>
    </source>
</evidence>
<keyword evidence="3" id="KW-0472">Membrane</keyword>
<dbReference type="AlphaFoldDB" id="A0A1I2H0P1"/>
<dbReference type="GO" id="GO:0043683">
    <property type="term" value="P:type IV pilus assembly"/>
    <property type="evidence" value="ECO:0007669"/>
    <property type="project" value="TreeGrafter"/>
</dbReference>
<dbReference type="PANTHER" id="PTHR40278:SF2">
    <property type="entry name" value="TYPE IV PILUS INNER MEMBRANE COMPONENT PILN"/>
    <property type="match status" value="1"/>
</dbReference>
<dbReference type="RefSeq" id="WP_026633803.1">
    <property type="nucleotide sequence ID" value="NZ_FONH01000010.1"/>
</dbReference>
<keyword evidence="3" id="KW-1133">Transmembrane helix</keyword>
<evidence type="ECO:0000313" key="4">
    <source>
        <dbReference type="EMBL" id="SFF23222.1"/>
    </source>
</evidence>
<feature type="region of interest" description="Disordered" evidence="2">
    <location>
        <begin position="181"/>
        <end position="264"/>
    </location>
</feature>
<keyword evidence="5" id="KW-1185">Reference proteome</keyword>
<feature type="compositionally biased region" description="Basic and acidic residues" evidence="2">
    <location>
        <begin position="181"/>
        <end position="190"/>
    </location>
</feature>
<protein>
    <submittedName>
        <fullName evidence="4">Type IV pilus assembly protein PilN</fullName>
    </submittedName>
</protein>